<comment type="function">
    <text evidence="2">Catalyzes the formation of methylglyoxal from dihydroxyacetone phosphate.</text>
</comment>
<dbReference type="Pfam" id="PF02142">
    <property type="entry name" value="MGS"/>
    <property type="match status" value="1"/>
</dbReference>
<evidence type="ECO:0000259" key="3">
    <source>
        <dbReference type="PROSITE" id="PS51855"/>
    </source>
</evidence>
<dbReference type="InterPro" id="IPR036914">
    <property type="entry name" value="MGS-like_dom_sf"/>
</dbReference>
<dbReference type="EC" id="4.2.3.3" evidence="2"/>
<feature type="binding site" evidence="2">
    <location>
        <position position="12"/>
    </location>
    <ligand>
        <name>substrate</name>
    </ligand>
</feature>
<dbReference type="PROSITE" id="PS01335">
    <property type="entry name" value="METHYLGLYOXAL_SYNTH"/>
    <property type="match status" value="1"/>
</dbReference>
<dbReference type="PROSITE" id="PS51855">
    <property type="entry name" value="MGS"/>
    <property type="match status" value="1"/>
</dbReference>
<feature type="binding site" evidence="2">
    <location>
        <position position="8"/>
    </location>
    <ligand>
        <name>substrate</name>
    </ligand>
</feature>
<evidence type="ECO:0000313" key="4">
    <source>
        <dbReference type="EMBL" id="MFE8695682.1"/>
    </source>
</evidence>
<sequence>MNIALIAHDKKKDDLVSFATAYQEILSKHSLFATGTTGLRIMNEAGLSVHRFQSGPYGGDQEIGAMVANNKMDMVIFFKDPLTAQPHEPDITALIRLCDVYAVPLATNLGTAEILIKGLERGDLAWRTIVNGRSGEKNGADQA</sequence>
<name>A0ABW6JUZ7_9BACI</name>
<feature type="domain" description="MGS-like" evidence="3">
    <location>
        <begin position="1"/>
        <end position="143"/>
    </location>
</feature>
<dbReference type="EMBL" id="JBIACJ010000002">
    <property type="protein sequence ID" value="MFE8695682.1"/>
    <property type="molecule type" value="Genomic_DNA"/>
</dbReference>
<keyword evidence="1 2" id="KW-0456">Lyase</keyword>
<dbReference type="PANTHER" id="PTHR30492:SF0">
    <property type="entry name" value="METHYLGLYOXAL SYNTHASE"/>
    <property type="match status" value="1"/>
</dbReference>
<dbReference type="InterPro" id="IPR004363">
    <property type="entry name" value="Methylgl_synth"/>
</dbReference>
<reference evidence="4 5" key="1">
    <citation type="submission" date="2024-08" db="EMBL/GenBank/DDBJ databases">
        <title>Two novel Cytobacillus novel species.</title>
        <authorList>
            <person name="Liu G."/>
        </authorList>
    </citation>
    <scope>NUCLEOTIDE SEQUENCE [LARGE SCALE GENOMIC DNA]</scope>
    <source>
        <strain evidence="4 5">FJAT-53684</strain>
    </source>
</reference>
<keyword evidence="5" id="KW-1185">Reference proteome</keyword>
<comment type="caution">
    <text evidence="4">The sequence shown here is derived from an EMBL/GenBank/DDBJ whole genome shotgun (WGS) entry which is preliminary data.</text>
</comment>
<gene>
    <name evidence="2 4" type="primary">mgsA</name>
    <name evidence="4" type="ORF">ACFYKT_04815</name>
</gene>
<feature type="binding site" evidence="2">
    <location>
        <begin position="54"/>
        <end position="55"/>
    </location>
    <ligand>
        <name>substrate</name>
    </ligand>
</feature>
<accession>A0ABW6JUZ7</accession>
<dbReference type="Gene3D" id="3.40.50.1380">
    <property type="entry name" value="Methylglyoxal synthase-like domain"/>
    <property type="match status" value="1"/>
</dbReference>
<organism evidence="4 5">
    <name type="scientific">Cytobacillus mangrovibacter</name>
    <dbReference type="NCBI Taxonomy" id="3299024"/>
    <lineage>
        <taxon>Bacteria</taxon>
        <taxon>Bacillati</taxon>
        <taxon>Bacillota</taxon>
        <taxon>Bacilli</taxon>
        <taxon>Bacillales</taxon>
        <taxon>Bacillaceae</taxon>
        <taxon>Cytobacillus</taxon>
    </lineage>
</organism>
<dbReference type="Proteomes" id="UP001601058">
    <property type="component" value="Unassembled WGS sequence"/>
</dbReference>
<evidence type="ECO:0000313" key="5">
    <source>
        <dbReference type="Proteomes" id="UP001601058"/>
    </source>
</evidence>
<dbReference type="NCBIfam" id="TIGR00160">
    <property type="entry name" value="MGSA"/>
    <property type="match status" value="1"/>
</dbReference>
<feature type="binding site" evidence="2">
    <location>
        <begin position="34"/>
        <end position="37"/>
    </location>
    <ligand>
        <name>substrate</name>
    </ligand>
</feature>
<dbReference type="InterPro" id="IPR018148">
    <property type="entry name" value="Methylglyoxal_synth_AS"/>
</dbReference>
<dbReference type="SUPFAM" id="SSF52335">
    <property type="entry name" value="Methylglyoxal synthase-like"/>
    <property type="match status" value="1"/>
</dbReference>
<dbReference type="CDD" id="cd01422">
    <property type="entry name" value="MGS"/>
    <property type="match status" value="1"/>
</dbReference>
<evidence type="ECO:0000256" key="2">
    <source>
        <dbReference type="HAMAP-Rule" id="MF_00549"/>
    </source>
</evidence>
<comment type="catalytic activity">
    <reaction evidence="2">
        <text>dihydroxyacetone phosphate = methylglyoxal + phosphate</text>
        <dbReference type="Rhea" id="RHEA:17937"/>
        <dbReference type="ChEBI" id="CHEBI:17158"/>
        <dbReference type="ChEBI" id="CHEBI:43474"/>
        <dbReference type="ChEBI" id="CHEBI:57642"/>
        <dbReference type="EC" id="4.2.3.3"/>
    </reaction>
</comment>
<dbReference type="InterPro" id="IPR011607">
    <property type="entry name" value="MGS-like_dom"/>
</dbReference>
<dbReference type="PANTHER" id="PTHR30492">
    <property type="entry name" value="METHYLGLYOXAL SYNTHASE"/>
    <property type="match status" value="1"/>
</dbReference>
<dbReference type="GO" id="GO:0008929">
    <property type="term" value="F:methylglyoxal synthase activity"/>
    <property type="evidence" value="ECO:0007669"/>
    <property type="project" value="UniProtKB-EC"/>
</dbReference>
<feature type="binding site" evidence="2">
    <location>
        <position position="87"/>
    </location>
    <ligand>
        <name>substrate</name>
    </ligand>
</feature>
<dbReference type="RefSeq" id="WP_389216219.1">
    <property type="nucleotide sequence ID" value="NZ_JBIACJ010000002.1"/>
</dbReference>
<dbReference type="HAMAP" id="MF_00549">
    <property type="entry name" value="Methylglyoxal_synth"/>
    <property type="match status" value="1"/>
</dbReference>
<feature type="active site" description="Proton donor/acceptor" evidence="2">
    <location>
        <position position="60"/>
    </location>
</feature>
<comment type="similarity">
    <text evidence="2">Belongs to the methylglyoxal synthase family.</text>
</comment>
<dbReference type="SMART" id="SM00851">
    <property type="entry name" value="MGS"/>
    <property type="match status" value="1"/>
</dbReference>
<evidence type="ECO:0000256" key="1">
    <source>
        <dbReference type="ARBA" id="ARBA00023239"/>
    </source>
</evidence>
<protein>
    <recommendedName>
        <fullName evidence="2">Methylglyoxal synthase</fullName>
        <shortName evidence="2">MGS</shortName>
        <ecNumber evidence="2">4.2.3.3</ecNumber>
    </recommendedName>
</protein>
<proteinExistence type="inferred from homology"/>
<dbReference type="NCBIfam" id="NF003559">
    <property type="entry name" value="PRK05234.1"/>
    <property type="match status" value="1"/>
</dbReference>
<dbReference type="PIRSF" id="PIRSF006614">
    <property type="entry name" value="Methylglyox_syn"/>
    <property type="match status" value="1"/>
</dbReference>